<evidence type="ECO:0000256" key="1">
    <source>
        <dbReference type="ARBA" id="ARBA00005709"/>
    </source>
</evidence>
<keyword evidence="6" id="KW-0969">Cilium</keyword>
<keyword evidence="3" id="KW-0964">Secreted</keyword>
<dbReference type="InterPro" id="IPR001492">
    <property type="entry name" value="Flagellin"/>
</dbReference>
<gene>
    <name evidence="6" type="ordered locus">Hipma_0309</name>
</gene>
<evidence type="ECO:0000313" key="7">
    <source>
        <dbReference type="Proteomes" id="UP000008139"/>
    </source>
</evidence>
<dbReference type="PANTHER" id="PTHR42792">
    <property type="entry name" value="FLAGELLIN"/>
    <property type="match status" value="1"/>
</dbReference>
<dbReference type="OrthoDB" id="9758307at2"/>
<evidence type="ECO:0000256" key="3">
    <source>
        <dbReference type="RuleBase" id="RU362073"/>
    </source>
</evidence>
<organism evidence="6 7">
    <name type="scientific">Hippea maritima (strain ATCC 700847 / DSM 10411 / MH2)</name>
    <dbReference type="NCBI Taxonomy" id="760142"/>
    <lineage>
        <taxon>Bacteria</taxon>
        <taxon>Pseudomonadati</taxon>
        <taxon>Campylobacterota</taxon>
        <taxon>Desulfurellia</taxon>
        <taxon>Desulfurellales</taxon>
        <taxon>Hippeaceae</taxon>
        <taxon>Hippea</taxon>
    </lineage>
</organism>
<evidence type="ECO:0000259" key="5">
    <source>
        <dbReference type="Pfam" id="PF00700"/>
    </source>
</evidence>
<dbReference type="STRING" id="760142.Hipma_0309"/>
<protein>
    <recommendedName>
        <fullName evidence="3">Flagellin</fullName>
    </recommendedName>
</protein>
<keyword evidence="6" id="KW-0966">Cell projection</keyword>
<comment type="function">
    <text evidence="3">Flagellin is the subunit protein which polymerizes to form the filaments of bacterial flagella.</text>
</comment>
<sequence>MRITDNILFNNFLYNINKINEKTYINNEKMASGKRLLDLASDPISLSKVLSLKDINMRFDQYVTNINSANAYLDAEDTALSNADDLLHKAGTLLVDGANSLNNDLASRTAIAENLDSIKDELIDSANTIFQGKYLFSGTKTDTKPIQTIQNEATTINITKDTTIKDIKIAADENFSDINQLDSGNYQIKIESGKLSLYKDDDSSASNIISIDDDSSDESDVGGNKLSNYLDLKDPAIEDKIKNGEWINTGRGLKIKIELNSANTDLSSISASLSLNYKSGGVNIYKGDDGKRNIEYSDKLTSPINITAKDIYKPTNQTLENDNQLIDASTQDPMTESSKLINLDLSPELAEAIQQASSGSGYKLQVGDVINIEGTDHNGNLVKGTYSIASSSDIKGLLSFIQGLDSTEVLKTNKPFNTLNGDSITGSTQLASINDTNIQNAIGSTLTLKGFNHNGTLVSTTVSLTSTTTMASIASIITSNFNASVSINHGRIEIEDNTPGDSSLKVYAYTSTSKIPIFSSFTETSKGGSGGFKDIEAKVEDGRIELIDKRPSDSKFNISFNLQDSSGSDKANIFGVFDIKTLGRGVDTFRTLDDASYALKNPYSKNQIGKPSSWQDISTFTPVMSGKYLGDKNDTWTVKVAKVANTSTTNYQAISENQIEDIASSLSDGQSKTIGMFQITDEEGKTVAVVGLKVKKISSSNFTYYIQTKVPSDPDKKIDFSKTEDLSQIDGTIIFSRESTGFSSASDVATNLINNLKDIVIQTKDAQMGGNFEGEVNGVAGVKINLLPPAPSGVPLILQNGDTFSFKLTNMVEQALGKVKDSLDQVLSSRSIVGARVNRFKLANERISYIKLSNTKTISKLEDANVADVFSEFKRNQIVMQATLEVGSKLTSQSLFDYLR</sequence>
<dbReference type="InParanoid" id="F2LY21"/>
<dbReference type="eggNOG" id="COG1344">
    <property type="taxonomic scope" value="Bacteria"/>
</dbReference>
<evidence type="ECO:0000313" key="6">
    <source>
        <dbReference type="EMBL" id="AEA33286.1"/>
    </source>
</evidence>
<feature type="domain" description="Flagellin N-terminal" evidence="4">
    <location>
        <begin position="3"/>
        <end position="141"/>
    </location>
</feature>
<dbReference type="AlphaFoldDB" id="F2LY21"/>
<keyword evidence="7" id="KW-1185">Reference proteome</keyword>
<dbReference type="Proteomes" id="UP000008139">
    <property type="component" value="Chromosome"/>
</dbReference>
<dbReference type="HOGENOM" id="CLU_355527_0_0_7"/>
<comment type="subcellular location">
    <subcellularLocation>
        <location evidence="3">Secreted</location>
    </subcellularLocation>
    <subcellularLocation>
        <location evidence="3">Bacterial flagellum</location>
    </subcellularLocation>
</comment>
<reference evidence="6 7" key="1">
    <citation type="journal article" date="2011" name="Stand. Genomic Sci.">
        <title>Complete genome sequence of the thermophilic sulfur-reducer Hippea maritima type strain (MH(2)).</title>
        <authorList>
            <person name="Huntemann M."/>
            <person name="Lu M."/>
            <person name="Nolan M."/>
            <person name="Lapidus A."/>
            <person name="Lucas S."/>
            <person name="Hammon N."/>
            <person name="Deshpande S."/>
            <person name="Cheng J.F."/>
            <person name="Tapia R."/>
            <person name="Han C."/>
            <person name="Goodwin L."/>
            <person name="Pitluck S."/>
            <person name="Liolios K."/>
            <person name="Pagani I."/>
            <person name="Ivanova N."/>
            <person name="Ovchinikova G."/>
            <person name="Pati A."/>
            <person name="Chen A."/>
            <person name="Palaniappan K."/>
            <person name="Land M."/>
            <person name="Hauser L."/>
            <person name="Jeffries C.D."/>
            <person name="Detter J.C."/>
            <person name="Brambilla E.M."/>
            <person name="Rohde M."/>
            <person name="Spring S."/>
            <person name="Goker M."/>
            <person name="Woyke T."/>
            <person name="Bristow J."/>
            <person name="Eisen J.A."/>
            <person name="Markowitz V."/>
            <person name="Hugenholtz P."/>
            <person name="Kyrpides N.C."/>
            <person name="Klenk H.P."/>
            <person name="Mavromatis K."/>
        </authorList>
    </citation>
    <scope>NUCLEOTIDE SEQUENCE [LARGE SCALE GENOMIC DNA]</scope>
    <source>
        <strain evidence="7">ATCC 700847 / DSM 10411 / MH2</strain>
    </source>
</reference>
<proteinExistence type="inferred from homology"/>
<name>F2LY21_HIPMA</name>
<dbReference type="EMBL" id="CP002606">
    <property type="protein sequence ID" value="AEA33286.1"/>
    <property type="molecule type" value="Genomic_DNA"/>
</dbReference>
<dbReference type="PANTHER" id="PTHR42792:SF1">
    <property type="entry name" value="FLAGELLAR HOOK-ASSOCIATED PROTEIN 3"/>
    <property type="match status" value="1"/>
</dbReference>
<dbReference type="InterPro" id="IPR001029">
    <property type="entry name" value="Flagellin_N"/>
</dbReference>
<accession>F2LY21</accession>
<keyword evidence="6" id="KW-0282">Flagellum</keyword>
<evidence type="ECO:0000256" key="2">
    <source>
        <dbReference type="ARBA" id="ARBA00023143"/>
    </source>
</evidence>
<dbReference type="SUPFAM" id="SSF64518">
    <property type="entry name" value="Phase 1 flagellin"/>
    <property type="match status" value="2"/>
</dbReference>
<dbReference type="GO" id="GO:0005576">
    <property type="term" value="C:extracellular region"/>
    <property type="evidence" value="ECO:0007669"/>
    <property type="project" value="UniProtKB-SubCell"/>
</dbReference>
<evidence type="ECO:0000259" key="4">
    <source>
        <dbReference type="Pfam" id="PF00669"/>
    </source>
</evidence>
<keyword evidence="2 3" id="KW-0975">Bacterial flagellum</keyword>
<feature type="domain" description="Flagellin C-terminal" evidence="5">
    <location>
        <begin position="817"/>
        <end position="899"/>
    </location>
</feature>
<dbReference type="InterPro" id="IPR046358">
    <property type="entry name" value="Flagellin_C"/>
</dbReference>
<dbReference type="RefSeq" id="WP_013681330.1">
    <property type="nucleotide sequence ID" value="NC_015318.1"/>
</dbReference>
<dbReference type="KEGG" id="hmr:Hipma_0309"/>
<dbReference type="Gene3D" id="1.20.1330.10">
    <property type="entry name" value="f41 fragment of flagellin, N-terminal domain"/>
    <property type="match status" value="2"/>
</dbReference>
<dbReference type="Pfam" id="PF00700">
    <property type="entry name" value="Flagellin_C"/>
    <property type="match status" value="1"/>
</dbReference>
<comment type="similarity">
    <text evidence="1 3">Belongs to the bacterial flagellin family.</text>
</comment>
<reference evidence="7" key="2">
    <citation type="submission" date="2011-03" db="EMBL/GenBank/DDBJ databases">
        <title>The complete genome of Hippea maritima DSM 10411.</title>
        <authorList>
            <consortium name="US DOE Joint Genome Institute (JGI-PGF)"/>
            <person name="Lucas S."/>
            <person name="Copeland A."/>
            <person name="Lapidus A."/>
            <person name="Bruce D."/>
            <person name="Goodwin L."/>
            <person name="Pitluck S."/>
            <person name="Peters L."/>
            <person name="Kyrpides N."/>
            <person name="Mavromatis K."/>
            <person name="Pagani I."/>
            <person name="Ivanova N."/>
            <person name="Mikhailova N."/>
            <person name="Lu M."/>
            <person name="Detter J.C."/>
            <person name="Tapia R."/>
            <person name="Han C."/>
            <person name="Land M."/>
            <person name="Hauser L."/>
            <person name="Markowitz V."/>
            <person name="Cheng J.-F."/>
            <person name="Hugenholtz P."/>
            <person name="Woyke T."/>
            <person name="Wu D."/>
            <person name="Spring S."/>
            <person name="Schroeder M."/>
            <person name="Brambilla E."/>
            <person name="Klenk H.-P."/>
            <person name="Eisen J.A."/>
        </authorList>
    </citation>
    <scope>NUCLEOTIDE SEQUENCE [LARGE SCALE GENOMIC DNA]</scope>
    <source>
        <strain evidence="7">ATCC 700847 / DSM 10411 / MH2</strain>
    </source>
</reference>
<dbReference type="Pfam" id="PF00669">
    <property type="entry name" value="Flagellin_N"/>
    <property type="match status" value="1"/>
</dbReference>
<dbReference type="GO" id="GO:0009288">
    <property type="term" value="C:bacterial-type flagellum"/>
    <property type="evidence" value="ECO:0007669"/>
    <property type="project" value="UniProtKB-SubCell"/>
</dbReference>
<dbReference type="GO" id="GO:0005198">
    <property type="term" value="F:structural molecule activity"/>
    <property type="evidence" value="ECO:0007669"/>
    <property type="project" value="UniProtKB-UniRule"/>
</dbReference>